<organism evidence="6 7">
    <name type="scientific">Candidatus Iainarchaeum sp</name>
    <dbReference type="NCBI Taxonomy" id="3101447"/>
    <lineage>
        <taxon>Archaea</taxon>
        <taxon>Candidatus Iainarchaeota</taxon>
        <taxon>Candidatus Iainarchaeia</taxon>
        <taxon>Candidatus Iainarchaeales</taxon>
        <taxon>Candidatus Iainarchaeaceae</taxon>
        <taxon>Candidatus Iainarchaeum</taxon>
    </lineage>
</organism>
<feature type="domain" description="ABC transporter" evidence="4">
    <location>
        <begin position="336"/>
        <end position="555"/>
    </location>
</feature>
<dbReference type="Pfam" id="PF00037">
    <property type="entry name" value="Fer4"/>
    <property type="match status" value="1"/>
</dbReference>
<dbReference type="AlphaFoldDB" id="A0A2D6LQJ2"/>
<dbReference type="PANTHER" id="PTHR19248">
    <property type="entry name" value="ATP-BINDING TRANSPORT PROTEIN-RELATED"/>
    <property type="match status" value="1"/>
</dbReference>
<keyword evidence="2" id="KW-0067">ATP-binding</keyword>
<protein>
    <submittedName>
        <fullName evidence="6">Ribosome biogenesis/translation initiation ATPase RLI</fullName>
    </submittedName>
</protein>
<dbReference type="InterPro" id="IPR017871">
    <property type="entry name" value="ABC_transporter-like_CS"/>
</dbReference>
<dbReference type="PROSITE" id="PS00211">
    <property type="entry name" value="ABC_TRANSPORTER_1"/>
    <property type="match status" value="2"/>
</dbReference>
<reference evidence="7" key="1">
    <citation type="submission" date="2017-09" db="EMBL/GenBank/DDBJ databases">
        <title>The Reconstruction of 2,631 Draft Metagenome-Assembled Genomes from the Global Oceans.</title>
        <authorList>
            <person name="Tully B.J."/>
            <person name="Graham E.D."/>
            <person name="Heidelberg J.F."/>
        </authorList>
    </citation>
    <scope>NUCLEOTIDE SEQUENCE [LARGE SCALE GENOMIC DNA]</scope>
</reference>
<dbReference type="InterPro" id="IPR003593">
    <property type="entry name" value="AAA+_ATPase"/>
</dbReference>
<comment type="caution">
    <text evidence="6">The sequence shown here is derived from an EMBL/GenBank/DDBJ whole genome shotgun (WGS) entry which is preliminary data.</text>
</comment>
<evidence type="ECO:0000313" key="7">
    <source>
        <dbReference type="Proteomes" id="UP000226712"/>
    </source>
</evidence>
<keyword evidence="1" id="KW-0547">Nucleotide-binding</keyword>
<feature type="domain" description="4Fe-4S ferredoxin-type" evidence="5">
    <location>
        <begin position="43"/>
        <end position="72"/>
    </location>
</feature>
<dbReference type="InterPro" id="IPR003439">
    <property type="entry name" value="ABC_transporter-like_ATP-bd"/>
</dbReference>
<dbReference type="InterPro" id="IPR017900">
    <property type="entry name" value="4Fe4S_Fe_S_CS"/>
</dbReference>
<dbReference type="PRINTS" id="PR01868">
    <property type="entry name" value="ABCEFAMILY"/>
</dbReference>
<evidence type="ECO:0000256" key="1">
    <source>
        <dbReference type="ARBA" id="ARBA00022741"/>
    </source>
</evidence>
<dbReference type="SUPFAM" id="SSF54862">
    <property type="entry name" value="4Fe-4S ferredoxins"/>
    <property type="match status" value="1"/>
</dbReference>
<dbReference type="GO" id="GO:0016491">
    <property type="term" value="F:oxidoreductase activity"/>
    <property type="evidence" value="ECO:0007669"/>
    <property type="project" value="UniProtKB-ARBA"/>
</dbReference>
<dbReference type="SUPFAM" id="SSF52540">
    <property type="entry name" value="P-loop containing nucleoside triphosphate hydrolases"/>
    <property type="match status" value="2"/>
</dbReference>
<feature type="domain" description="ABC transporter" evidence="4">
    <location>
        <begin position="67"/>
        <end position="312"/>
    </location>
</feature>
<evidence type="ECO:0000259" key="5">
    <source>
        <dbReference type="PROSITE" id="PS51379"/>
    </source>
</evidence>
<dbReference type="GO" id="GO:0016887">
    <property type="term" value="F:ATP hydrolysis activity"/>
    <property type="evidence" value="ECO:0007669"/>
    <property type="project" value="InterPro"/>
</dbReference>
<dbReference type="InterPro" id="IPR027417">
    <property type="entry name" value="P-loop_NTPase"/>
</dbReference>
<proteinExistence type="predicted"/>
<dbReference type="PROSITE" id="PS00198">
    <property type="entry name" value="4FE4S_FER_1"/>
    <property type="match status" value="1"/>
</dbReference>
<dbReference type="GO" id="GO:0005524">
    <property type="term" value="F:ATP binding"/>
    <property type="evidence" value="ECO:0007669"/>
    <property type="project" value="UniProtKB-KW"/>
</dbReference>
<dbReference type="InterPro" id="IPR013283">
    <property type="entry name" value="RLI1"/>
</dbReference>
<evidence type="ECO:0000256" key="3">
    <source>
        <dbReference type="SAM" id="MobiDB-lite"/>
    </source>
</evidence>
<dbReference type="PROSITE" id="PS50893">
    <property type="entry name" value="ABC_TRANSPORTER_2"/>
    <property type="match status" value="2"/>
</dbReference>
<accession>A0A2D6LQJ2</accession>
<dbReference type="PROSITE" id="PS51379">
    <property type="entry name" value="4FE4S_FER_2"/>
    <property type="match status" value="1"/>
</dbReference>
<feature type="region of interest" description="Disordered" evidence="3">
    <location>
        <begin position="563"/>
        <end position="584"/>
    </location>
</feature>
<dbReference type="Gene3D" id="3.40.50.300">
    <property type="entry name" value="P-loop containing nucleotide triphosphate hydrolases"/>
    <property type="match status" value="2"/>
</dbReference>
<dbReference type="SMART" id="SM00382">
    <property type="entry name" value="AAA"/>
    <property type="match status" value="2"/>
</dbReference>
<dbReference type="Pfam" id="PF00005">
    <property type="entry name" value="ABC_tran"/>
    <property type="match status" value="2"/>
</dbReference>
<sequence>MARIAVLEKDRCINKEGCNFICGNVCPVNRAGKECISLDEETNKPVISEDLCIGCNICVIKCPVDCIYIENLVQELNEEPVQRFGENEFRVYRLPLIREGEIVGLIGRNGIGKSTILNILSGQLVPNLGDYENEPNYDKVMNFFKGRELQDYFSSLKEKSIKVSFKPQNINDIQKAYKGNVNDLLKKVDERKKLKEISKILRIEKILERDLKSLSGGELQRVAIAAAALKDADFYAFDEPTSYLDVKERLNMAALLRSLAVEKKTVIVIEHDLAVLDYLSDYVHLLYGKKSVYGIVSNSKSVKNGINEFLEGFVKDENVRFRKEELKFEVKPSTDFKLKNIVAKYPSMKKSFENFSLEVEGGELREAEVLGIMGPNGIGKTTFVKMLAGVEKPDEGSIDLSLKVSYKPQYLSPEQGVTVADFITSQNIDRAVFKQEVDRRLFISELENHKLEELSGGELQKIAVGMALCRNDVELVLLDEPTAFVDIEDRLNMADTIRSVTDSKKKVCLVVDHDLVFQDSVSDRLMIFEGESSVKGLARKPFTMHDGMNHFLKSMQLSFRRDKTNGRPRANKPGSQLDKEQKAKGEYYYSVE</sequence>
<dbReference type="Proteomes" id="UP000226712">
    <property type="component" value="Unassembled WGS sequence"/>
</dbReference>
<dbReference type="NCBIfam" id="NF009945">
    <property type="entry name" value="PRK13409.1"/>
    <property type="match status" value="1"/>
</dbReference>
<evidence type="ECO:0000256" key="2">
    <source>
        <dbReference type="ARBA" id="ARBA00022840"/>
    </source>
</evidence>
<dbReference type="EMBL" id="NZBD01000015">
    <property type="protein sequence ID" value="MAG18368.1"/>
    <property type="molecule type" value="Genomic_DNA"/>
</dbReference>
<dbReference type="InterPro" id="IPR017896">
    <property type="entry name" value="4Fe4S_Fe-S-bd"/>
</dbReference>
<evidence type="ECO:0000313" key="6">
    <source>
        <dbReference type="EMBL" id="MAG18368.1"/>
    </source>
</evidence>
<gene>
    <name evidence="6" type="ORF">CL944_02760</name>
</gene>
<name>A0A2D6LQJ2_9ARCH</name>
<evidence type="ECO:0000259" key="4">
    <source>
        <dbReference type="PROSITE" id="PS50893"/>
    </source>
</evidence>
<dbReference type="FunFam" id="3.40.50.300:FF:001546">
    <property type="entry name" value="RNase L inhibitor homolog"/>
    <property type="match status" value="1"/>
</dbReference>